<keyword evidence="2 6" id="KW-0732">Signal</keyword>
<keyword evidence="5" id="KW-0449">Lipoprotein</keyword>
<evidence type="ECO:0000256" key="5">
    <source>
        <dbReference type="ARBA" id="ARBA00023288"/>
    </source>
</evidence>
<evidence type="ECO:0000256" key="3">
    <source>
        <dbReference type="ARBA" id="ARBA00023136"/>
    </source>
</evidence>
<dbReference type="PANTHER" id="PTHR43649:SF33">
    <property type="entry name" value="POLYGALACTURONAN_RHAMNOGALACTURONAN-BINDING PROTEIN YTCQ"/>
    <property type="match status" value="1"/>
</dbReference>
<evidence type="ECO:0000313" key="7">
    <source>
        <dbReference type="EMBL" id="MBB5839573.1"/>
    </source>
</evidence>
<dbReference type="Proteomes" id="UP000549971">
    <property type="component" value="Unassembled WGS sequence"/>
</dbReference>
<dbReference type="RefSeq" id="WP_184801349.1">
    <property type="nucleotide sequence ID" value="NZ_JACHMY010000001.1"/>
</dbReference>
<dbReference type="Pfam" id="PF01547">
    <property type="entry name" value="SBP_bac_1"/>
    <property type="match status" value="1"/>
</dbReference>
<evidence type="ECO:0000256" key="2">
    <source>
        <dbReference type="ARBA" id="ARBA00022729"/>
    </source>
</evidence>
<name>A0A7W9JCG5_9ACTN</name>
<keyword evidence="1" id="KW-1003">Cell membrane</keyword>
<gene>
    <name evidence="7" type="ORF">HDA39_006307</name>
</gene>
<accession>A0A7W9JCG5</accession>
<feature type="chain" id="PRO_5039364407" evidence="6">
    <location>
        <begin position="30"/>
        <end position="441"/>
    </location>
</feature>
<dbReference type="AlphaFoldDB" id="A0A7W9JCG5"/>
<dbReference type="EMBL" id="JACHMY010000001">
    <property type="protein sequence ID" value="MBB5839573.1"/>
    <property type="molecule type" value="Genomic_DNA"/>
</dbReference>
<evidence type="ECO:0000256" key="1">
    <source>
        <dbReference type="ARBA" id="ARBA00022475"/>
    </source>
</evidence>
<keyword evidence="8" id="KW-1185">Reference proteome</keyword>
<dbReference type="SUPFAM" id="SSF53850">
    <property type="entry name" value="Periplasmic binding protein-like II"/>
    <property type="match status" value="1"/>
</dbReference>
<protein>
    <submittedName>
        <fullName evidence="7">Putative chitobiose transport system substrate-binding protein</fullName>
    </submittedName>
</protein>
<dbReference type="PANTHER" id="PTHR43649">
    <property type="entry name" value="ARABINOSE-BINDING PROTEIN-RELATED"/>
    <property type="match status" value="1"/>
</dbReference>
<dbReference type="Gene3D" id="3.40.190.10">
    <property type="entry name" value="Periplasmic binding protein-like II"/>
    <property type="match status" value="1"/>
</dbReference>
<evidence type="ECO:0000256" key="6">
    <source>
        <dbReference type="SAM" id="SignalP"/>
    </source>
</evidence>
<organism evidence="7 8">
    <name type="scientific">Kribbella italica</name>
    <dbReference type="NCBI Taxonomy" id="1540520"/>
    <lineage>
        <taxon>Bacteria</taxon>
        <taxon>Bacillati</taxon>
        <taxon>Actinomycetota</taxon>
        <taxon>Actinomycetes</taxon>
        <taxon>Propionibacteriales</taxon>
        <taxon>Kribbellaceae</taxon>
        <taxon>Kribbella</taxon>
    </lineage>
</organism>
<keyword evidence="4" id="KW-0564">Palmitate</keyword>
<sequence>MARAVRSSVRARFATAVALAVALPLTLAACVSGNPASQDAPEQSGDAYSGEVEWWTINLQKNYGPDIQKMIDAYRSAHPDVTIKWVDVPGQDITTKLLASIASGNVPDAVNYTSATTGLFAGSMADLNKYFSAEELAAYAPGLAGPLVTKDGRRIAVPWYNGGTSLGFYNSDLLTSAGFSTAKPPKSYDDALALAKTYHQSSGKAATNFMAYSNVVQGNDIALLSEDRTKAAFNTAETVALLEKFKTSFDSGAIAPGSLGANQRELPQSLENRQIAFNPLATSSTLLNVEKNSPAVYKSIAVAPPVSGKSGKYYLPGQQVFGIPAKSGNQAAAAAWIKFVTSSEQQLALCKLVPIYPSTLKTLEDPFFTDISGSTPADQARKILRDTFGNSVDASLGSGNDEQLRELFDQQVRAFMSGTKSAQQALDAAETAWNSALAKGK</sequence>
<evidence type="ECO:0000256" key="4">
    <source>
        <dbReference type="ARBA" id="ARBA00023139"/>
    </source>
</evidence>
<reference evidence="7 8" key="1">
    <citation type="submission" date="2020-08" db="EMBL/GenBank/DDBJ databases">
        <title>Sequencing the genomes of 1000 actinobacteria strains.</title>
        <authorList>
            <person name="Klenk H.-P."/>
        </authorList>
    </citation>
    <scope>NUCLEOTIDE SEQUENCE [LARGE SCALE GENOMIC DNA]</scope>
    <source>
        <strain evidence="7 8">DSM 28967</strain>
    </source>
</reference>
<feature type="signal peptide" evidence="6">
    <location>
        <begin position="1"/>
        <end position="29"/>
    </location>
</feature>
<dbReference type="PROSITE" id="PS51257">
    <property type="entry name" value="PROKAR_LIPOPROTEIN"/>
    <property type="match status" value="1"/>
</dbReference>
<dbReference type="InterPro" id="IPR050490">
    <property type="entry name" value="Bact_solute-bd_prot1"/>
</dbReference>
<keyword evidence="3" id="KW-0472">Membrane</keyword>
<comment type="caution">
    <text evidence="7">The sequence shown here is derived from an EMBL/GenBank/DDBJ whole genome shotgun (WGS) entry which is preliminary data.</text>
</comment>
<proteinExistence type="predicted"/>
<evidence type="ECO:0000313" key="8">
    <source>
        <dbReference type="Proteomes" id="UP000549971"/>
    </source>
</evidence>
<dbReference type="InterPro" id="IPR006059">
    <property type="entry name" value="SBP"/>
</dbReference>